<gene>
    <name evidence="5" type="primary">lysA</name>
    <name evidence="11" type="ORF">AJ81_01560</name>
</gene>
<dbReference type="PRINTS" id="PR01181">
    <property type="entry name" value="DAPDCRBXLASE"/>
</dbReference>
<keyword evidence="3 5" id="KW-0663">Pyridoxal phosphate</keyword>
<evidence type="ECO:0000256" key="2">
    <source>
        <dbReference type="ARBA" id="ARBA00022793"/>
    </source>
</evidence>
<sequence>MDSSILLSAAEVFGTPFYFYDLDFIRDRVRKVYDFFNQFDFHLAYAVKANFNFEILSMLNELGTMVDVVSFGEYERVRKAGFTPERIVVNGNCKSVGELKKYVEDSVYCINLDSLEELLRLESIADRPVRVAIRVNPDVDPKTHHHIATGLKENKFGVDYDTAERMIQIISRSRFVRLVGLHCHIGSQIVEVDPYRQAFESMRDFASKLNLQLELVNLGGGWGIDYGDGKQLDLEEYRRNVFPILEDFNCRIVLELGRWIVGPAGYLISKVEYVKKTKNKNFIVIDAGMSHLIRPALYGAKHRIEPLYEQKDRPTIVADVVGPVCESADTFAKNLELPEPQEGELLIIRDVGAYGYVMSSHYNLLRRAPEILYSKETGFRVSSA</sequence>
<dbReference type="OrthoDB" id="9802241at2"/>
<feature type="binding site" evidence="5">
    <location>
        <position position="258"/>
    </location>
    <ligand>
        <name>substrate</name>
    </ligand>
</feature>
<dbReference type="KEGG" id="phy:AJ81_01560"/>
<comment type="pathway">
    <text evidence="5 8">Amino-acid biosynthesis; L-lysine biosynthesis via DAP pathway; L-lysine from DL-2,6-diaminopimelate: step 1/1.</text>
</comment>
<reference evidence="11" key="1">
    <citation type="submission" date="2014-01" db="EMBL/GenBank/DDBJ databases">
        <title>Genome sequencing of Thermotog hypogea.</title>
        <authorList>
            <person name="Zhang X."/>
            <person name="Alvare G."/>
            <person name="Fristensky B."/>
            <person name="Chen L."/>
            <person name="Suen T."/>
            <person name="Chen Q."/>
            <person name="Ma K."/>
        </authorList>
    </citation>
    <scope>NUCLEOTIDE SEQUENCE [LARGE SCALE GENOMIC DNA]</scope>
    <source>
        <strain evidence="11">DSM 11164</strain>
    </source>
</reference>
<dbReference type="InterPro" id="IPR002986">
    <property type="entry name" value="DAP_deCOOHase_LysA"/>
</dbReference>
<comment type="similarity">
    <text evidence="5">Belongs to the Orn/Lys/Arg decarboxylase class-II family. LysA subfamily.</text>
</comment>
<dbReference type="PANTHER" id="PTHR43727">
    <property type="entry name" value="DIAMINOPIMELATE DECARBOXYLASE"/>
    <property type="match status" value="1"/>
</dbReference>
<dbReference type="AlphaFoldDB" id="A0A0X1KPB8"/>
<evidence type="ECO:0000259" key="10">
    <source>
        <dbReference type="Pfam" id="PF02784"/>
    </source>
</evidence>
<dbReference type="InterPro" id="IPR029066">
    <property type="entry name" value="PLP-binding_barrel"/>
</dbReference>
<dbReference type="Pfam" id="PF00278">
    <property type="entry name" value="Orn_DAP_Arg_deC"/>
    <property type="match status" value="1"/>
</dbReference>
<dbReference type="InterPro" id="IPR022644">
    <property type="entry name" value="De-COase2_N"/>
</dbReference>
<dbReference type="PRINTS" id="PR01179">
    <property type="entry name" value="ODADCRBXLASE"/>
</dbReference>
<feature type="binding site" evidence="5">
    <location>
        <begin position="255"/>
        <end position="258"/>
    </location>
    <ligand>
        <name>pyridoxal 5'-phosphate</name>
        <dbReference type="ChEBI" id="CHEBI:597326"/>
    </ligand>
</feature>
<evidence type="ECO:0000259" key="9">
    <source>
        <dbReference type="Pfam" id="PF00278"/>
    </source>
</evidence>
<feature type="domain" description="Orn/DAP/Arg decarboxylase 2 N-terminal" evidence="10">
    <location>
        <begin position="26"/>
        <end position="261"/>
    </location>
</feature>
<dbReference type="UniPathway" id="UPA00034">
    <property type="reaction ID" value="UER00027"/>
</dbReference>
<comment type="function">
    <text evidence="5">Specifically catalyzes the decarboxylation of meso-diaminopimelate (meso-DAP) to L-lysine.</text>
</comment>
<keyword evidence="4 5" id="KW-0456">Lyase</keyword>
<protein>
    <recommendedName>
        <fullName evidence="5 6">Diaminopimelate decarboxylase</fullName>
        <shortName evidence="5">DAP decarboxylase</shortName>
        <shortName evidence="5">DAPDC</shortName>
        <ecNumber evidence="5 6">4.1.1.20</ecNumber>
    </recommendedName>
</protein>
<dbReference type="InterPro" id="IPR022653">
    <property type="entry name" value="De-COase2_pyr-phos_BS"/>
</dbReference>
<dbReference type="Gene3D" id="2.40.37.10">
    <property type="entry name" value="Lyase, Ornithine Decarboxylase, Chain A, domain 1"/>
    <property type="match status" value="1"/>
</dbReference>
<dbReference type="HAMAP" id="MF_02120">
    <property type="entry name" value="LysA"/>
    <property type="match status" value="1"/>
</dbReference>
<keyword evidence="5 8" id="KW-0457">Lysine biosynthesis</keyword>
<dbReference type="Pfam" id="PF02784">
    <property type="entry name" value="Orn_Arg_deC_N"/>
    <property type="match status" value="1"/>
</dbReference>
<dbReference type="GO" id="GO:0008836">
    <property type="term" value="F:diaminopimelate decarboxylase activity"/>
    <property type="evidence" value="ECO:0007669"/>
    <property type="project" value="UniProtKB-UniRule"/>
</dbReference>
<feature type="binding site" evidence="5">
    <location>
        <position position="354"/>
    </location>
    <ligand>
        <name>substrate</name>
    </ligand>
</feature>
<dbReference type="InterPro" id="IPR022643">
    <property type="entry name" value="De-COase2_C"/>
</dbReference>
<feature type="binding site" evidence="5">
    <location>
        <position position="354"/>
    </location>
    <ligand>
        <name>pyridoxal 5'-phosphate</name>
        <dbReference type="ChEBI" id="CHEBI:597326"/>
    </ligand>
</feature>
<dbReference type="STRING" id="1123384.AJ81_01560"/>
<feature type="domain" description="Orn/DAP/Arg decarboxylase 2 C-terminal" evidence="9">
    <location>
        <begin position="21"/>
        <end position="352"/>
    </location>
</feature>
<evidence type="ECO:0000256" key="1">
    <source>
        <dbReference type="ARBA" id="ARBA00001933"/>
    </source>
</evidence>
<dbReference type="CDD" id="cd06828">
    <property type="entry name" value="PLPDE_III_DapDC"/>
    <property type="match status" value="1"/>
</dbReference>
<proteinExistence type="inferred from homology"/>
<evidence type="ECO:0000256" key="7">
    <source>
        <dbReference type="PIRSR" id="PIRSR600183-50"/>
    </source>
</evidence>
<dbReference type="Gene3D" id="3.20.20.10">
    <property type="entry name" value="Alanine racemase"/>
    <property type="match status" value="1"/>
</dbReference>
<feature type="binding site" evidence="5">
    <location>
        <position position="298"/>
    </location>
    <ligand>
        <name>substrate</name>
    </ligand>
</feature>
<dbReference type="Proteomes" id="UP000077469">
    <property type="component" value="Chromosome"/>
</dbReference>
<feature type="binding site" evidence="5">
    <location>
        <position position="294"/>
    </location>
    <ligand>
        <name>substrate</name>
    </ligand>
</feature>
<comment type="subunit">
    <text evidence="5">Homodimer.</text>
</comment>
<comment type="cofactor">
    <cofactor evidence="1 5 7 8">
        <name>pyridoxal 5'-phosphate</name>
        <dbReference type="ChEBI" id="CHEBI:597326"/>
    </cofactor>
</comment>
<feature type="modified residue" description="N6-(pyridoxal phosphate)lysine" evidence="5 7">
    <location>
        <position position="48"/>
    </location>
</feature>
<evidence type="ECO:0000313" key="11">
    <source>
        <dbReference type="EMBL" id="AJC73102.1"/>
    </source>
</evidence>
<dbReference type="PATRIC" id="fig|1123384.7.peg.312"/>
<organism evidence="11 12">
    <name type="scientific">Pseudothermotoga hypogea DSM 11164 = NBRC 106472</name>
    <dbReference type="NCBI Taxonomy" id="1123384"/>
    <lineage>
        <taxon>Bacteria</taxon>
        <taxon>Thermotogati</taxon>
        <taxon>Thermotogota</taxon>
        <taxon>Thermotogae</taxon>
        <taxon>Thermotogales</taxon>
        <taxon>Thermotogaceae</taxon>
        <taxon>Pseudothermotoga</taxon>
    </lineage>
</organism>
<evidence type="ECO:0000256" key="8">
    <source>
        <dbReference type="RuleBase" id="RU003738"/>
    </source>
</evidence>
<dbReference type="GO" id="GO:0030170">
    <property type="term" value="F:pyridoxal phosphate binding"/>
    <property type="evidence" value="ECO:0007669"/>
    <property type="project" value="UniProtKB-UniRule"/>
</dbReference>
<keyword evidence="5" id="KW-0028">Amino-acid biosynthesis</keyword>
<evidence type="ECO:0000256" key="3">
    <source>
        <dbReference type="ARBA" id="ARBA00022898"/>
    </source>
</evidence>
<dbReference type="PROSITE" id="PS00878">
    <property type="entry name" value="ODR_DC_2_1"/>
    <property type="match status" value="1"/>
</dbReference>
<dbReference type="SUPFAM" id="SSF51419">
    <property type="entry name" value="PLP-binding barrel"/>
    <property type="match status" value="1"/>
</dbReference>
<dbReference type="PaxDb" id="1123384-AJ81_01560"/>
<feature type="binding site" evidence="5">
    <location>
        <position position="221"/>
    </location>
    <ligand>
        <name>pyridoxal 5'-phosphate</name>
        <dbReference type="ChEBI" id="CHEBI:597326"/>
    </ligand>
</feature>
<keyword evidence="2 5" id="KW-0210">Decarboxylase</keyword>
<dbReference type="InterPro" id="IPR009006">
    <property type="entry name" value="Ala_racemase/Decarboxylase_C"/>
</dbReference>
<feature type="binding site" evidence="5">
    <location>
        <position position="326"/>
    </location>
    <ligand>
        <name>substrate</name>
    </ligand>
</feature>
<evidence type="ECO:0000256" key="4">
    <source>
        <dbReference type="ARBA" id="ARBA00023239"/>
    </source>
</evidence>
<dbReference type="EMBL" id="CP007141">
    <property type="protein sequence ID" value="AJC73102.1"/>
    <property type="molecule type" value="Genomic_DNA"/>
</dbReference>
<dbReference type="PANTHER" id="PTHR43727:SF2">
    <property type="entry name" value="GROUP IV DECARBOXYLASE"/>
    <property type="match status" value="1"/>
</dbReference>
<accession>A0A0X1KPB8</accession>
<dbReference type="EC" id="4.1.1.20" evidence="5 6"/>
<evidence type="ECO:0000313" key="12">
    <source>
        <dbReference type="Proteomes" id="UP000077469"/>
    </source>
</evidence>
<comment type="catalytic activity">
    <reaction evidence="5 8">
        <text>meso-2,6-diaminopimelate + H(+) = L-lysine + CO2</text>
        <dbReference type="Rhea" id="RHEA:15101"/>
        <dbReference type="ChEBI" id="CHEBI:15378"/>
        <dbReference type="ChEBI" id="CHEBI:16526"/>
        <dbReference type="ChEBI" id="CHEBI:32551"/>
        <dbReference type="ChEBI" id="CHEBI:57791"/>
        <dbReference type="EC" id="4.1.1.20"/>
    </reaction>
</comment>
<feature type="active site" description="Proton donor" evidence="7">
    <location>
        <position position="325"/>
    </location>
</feature>
<dbReference type="InterPro" id="IPR000183">
    <property type="entry name" value="Orn/DAP/Arg_de-COase"/>
</dbReference>
<dbReference type="SUPFAM" id="SSF50621">
    <property type="entry name" value="Alanine racemase C-terminal domain-like"/>
    <property type="match status" value="1"/>
</dbReference>
<dbReference type="GO" id="GO:0009089">
    <property type="term" value="P:lysine biosynthetic process via diaminopimelate"/>
    <property type="evidence" value="ECO:0007669"/>
    <property type="project" value="UniProtKB-UniRule"/>
</dbReference>
<dbReference type="FunFam" id="3.20.20.10:FF:000003">
    <property type="entry name" value="Diaminopimelate decarboxylase"/>
    <property type="match status" value="1"/>
</dbReference>
<name>A0A0X1KPB8_9THEM</name>
<evidence type="ECO:0000256" key="6">
    <source>
        <dbReference type="NCBIfam" id="TIGR01048"/>
    </source>
</evidence>
<dbReference type="NCBIfam" id="TIGR01048">
    <property type="entry name" value="lysA"/>
    <property type="match status" value="1"/>
</dbReference>
<evidence type="ECO:0000256" key="5">
    <source>
        <dbReference type="HAMAP-Rule" id="MF_02120"/>
    </source>
</evidence>
<keyword evidence="12" id="KW-1185">Reference proteome</keyword>